<accession>A0A517XXV4</accession>
<keyword evidence="1" id="KW-1133">Transmembrane helix</keyword>
<evidence type="ECO:0000313" key="3">
    <source>
        <dbReference type="Proteomes" id="UP000319576"/>
    </source>
</evidence>
<evidence type="ECO:0000313" key="2">
    <source>
        <dbReference type="EMBL" id="QDU22340.1"/>
    </source>
</evidence>
<reference evidence="2 3" key="1">
    <citation type="submission" date="2019-02" db="EMBL/GenBank/DDBJ databases">
        <title>Deep-cultivation of Planctomycetes and their phenomic and genomic characterization uncovers novel biology.</title>
        <authorList>
            <person name="Wiegand S."/>
            <person name="Jogler M."/>
            <person name="Boedeker C."/>
            <person name="Pinto D."/>
            <person name="Vollmers J."/>
            <person name="Rivas-Marin E."/>
            <person name="Kohn T."/>
            <person name="Peeters S.H."/>
            <person name="Heuer A."/>
            <person name="Rast P."/>
            <person name="Oberbeckmann S."/>
            <person name="Bunk B."/>
            <person name="Jeske O."/>
            <person name="Meyerdierks A."/>
            <person name="Storesund J.E."/>
            <person name="Kallscheuer N."/>
            <person name="Luecker S."/>
            <person name="Lage O.M."/>
            <person name="Pohl T."/>
            <person name="Merkel B.J."/>
            <person name="Hornburger P."/>
            <person name="Mueller R.-W."/>
            <person name="Bruemmer F."/>
            <person name="Labrenz M."/>
            <person name="Spormann A.M."/>
            <person name="Op den Camp H."/>
            <person name="Overmann J."/>
            <person name="Amann R."/>
            <person name="Jetten M.S.M."/>
            <person name="Mascher T."/>
            <person name="Medema M.H."/>
            <person name="Devos D.P."/>
            <person name="Kaster A.-K."/>
            <person name="Ovreas L."/>
            <person name="Rohde M."/>
            <person name="Galperin M.Y."/>
            <person name="Jogler C."/>
        </authorList>
    </citation>
    <scope>NUCLEOTIDE SEQUENCE [LARGE SCALE GENOMIC DNA]</scope>
    <source>
        <strain evidence="2 3">ETA_A1</strain>
    </source>
</reference>
<dbReference type="EMBL" id="CP036273">
    <property type="protein sequence ID" value="QDU22340.1"/>
    <property type="molecule type" value="Genomic_DNA"/>
</dbReference>
<dbReference type="Proteomes" id="UP000319576">
    <property type="component" value="Chromosome"/>
</dbReference>
<dbReference type="KEGG" id="uli:ETAA1_43180"/>
<keyword evidence="3" id="KW-1185">Reference proteome</keyword>
<gene>
    <name evidence="2" type="ORF">ETAA1_43180</name>
</gene>
<keyword evidence="1" id="KW-0472">Membrane</keyword>
<sequence>MGAVMIGAAVVAVVLGIYATIVLREEDFKTRFPPISDDEFLARCTPGTSRHVALTVRRIVAKNLAIEYVRIHPSMRWVEDIGTG</sequence>
<proteinExistence type="predicted"/>
<dbReference type="AlphaFoldDB" id="A0A517XXV4"/>
<keyword evidence="1" id="KW-0812">Transmembrane</keyword>
<organism evidence="2 3">
    <name type="scientific">Urbifossiella limnaea</name>
    <dbReference type="NCBI Taxonomy" id="2528023"/>
    <lineage>
        <taxon>Bacteria</taxon>
        <taxon>Pseudomonadati</taxon>
        <taxon>Planctomycetota</taxon>
        <taxon>Planctomycetia</taxon>
        <taxon>Gemmatales</taxon>
        <taxon>Gemmataceae</taxon>
        <taxon>Urbifossiella</taxon>
    </lineage>
</organism>
<name>A0A517XXV4_9BACT</name>
<protein>
    <submittedName>
        <fullName evidence="2">Uncharacterized protein</fullName>
    </submittedName>
</protein>
<feature type="transmembrane region" description="Helical" evidence="1">
    <location>
        <begin position="6"/>
        <end position="23"/>
    </location>
</feature>
<dbReference type="RefSeq" id="WP_145241999.1">
    <property type="nucleotide sequence ID" value="NZ_CP036273.1"/>
</dbReference>
<dbReference type="OrthoDB" id="281946at2"/>
<evidence type="ECO:0000256" key="1">
    <source>
        <dbReference type="SAM" id="Phobius"/>
    </source>
</evidence>